<keyword evidence="1" id="KW-0472">Membrane</keyword>
<feature type="transmembrane region" description="Helical" evidence="1">
    <location>
        <begin position="32"/>
        <end position="58"/>
    </location>
</feature>
<keyword evidence="1" id="KW-1133">Transmembrane helix</keyword>
<accession>A0A7G9W922</accession>
<feature type="transmembrane region" description="Helical" evidence="1">
    <location>
        <begin position="126"/>
        <end position="147"/>
    </location>
</feature>
<feature type="transmembrane region" description="Helical" evidence="1">
    <location>
        <begin position="64"/>
        <end position="85"/>
    </location>
</feature>
<feature type="transmembrane region" description="Helical" evidence="1">
    <location>
        <begin position="97"/>
        <end position="120"/>
    </location>
</feature>
<sequence length="152" mass="16625">MVFNIIITIFGTIVGLVSLAILENIAYQSSILVGILALLNPFVGSKFATLSVAISAMLLLNGDITFRIISFLGLVLFIVIYNYFVEKGYKEGENKSLVQFTFIGIGLGLLAKNIIFFFLGYPVETIVLDLIAAVAGVFMVSYLGPIIKKYKK</sequence>
<dbReference type="AlphaFoldDB" id="A0A7G9W922"/>
<dbReference type="KEGG" id="acae:HYG86_10630"/>
<evidence type="ECO:0000256" key="1">
    <source>
        <dbReference type="SAM" id="Phobius"/>
    </source>
</evidence>
<feature type="transmembrane region" description="Helical" evidence="1">
    <location>
        <begin position="6"/>
        <end position="25"/>
    </location>
</feature>
<organism evidence="2 3">
    <name type="scientific">Alkalicella caledoniensis</name>
    <dbReference type="NCBI Taxonomy" id="2731377"/>
    <lineage>
        <taxon>Bacteria</taxon>
        <taxon>Bacillati</taxon>
        <taxon>Bacillota</taxon>
        <taxon>Clostridia</taxon>
        <taxon>Eubacteriales</taxon>
        <taxon>Proteinivoracaceae</taxon>
        <taxon>Alkalicella</taxon>
    </lineage>
</organism>
<keyword evidence="1" id="KW-0812">Transmembrane</keyword>
<protein>
    <submittedName>
        <fullName evidence="2">Uncharacterized protein</fullName>
    </submittedName>
</protein>
<evidence type="ECO:0000313" key="2">
    <source>
        <dbReference type="EMBL" id="QNO15184.1"/>
    </source>
</evidence>
<evidence type="ECO:0000313" key="3">
    <source>
        <dbReference type="Proteomes" id="UP000516160"/>
    </source>
</evidence>
<proteinExistence type="predicted"/>
<dbReference type="Proteomes" id="UP000516160">
    <property type="component" value="Chromosome"/>
</dbReference>
<dbReference type="EMBL" id="CP058559">
    <property type="protein sequence ID" value="QNO15184.1"/>
    <property type="molecule type" value="Genomic_DNA"/>
</dbReference>
<reference evidence="2 3" key="1">
    <citation type="submission" date="2020-07" db="EMBL/GenBank/DDBJ databases">
        <title>Alkalicella. sp. LB2 genome.</title>
        <authorList>
            <person name="Postec A."/>
            <person name="Quemeneur M."/>
        </authorList>
    </citation>
    <scope>NUCLEOTIDE SEQUENCE [LARGE SCALE GENOMIC DNA]</scope>
    <source>
        <strain evidence="2 3">LB2</strain>
    </source>
</reference>
<dbReference type="RefSeq" id="WP_213165549.1">
    <property type="nucleotide sequence ID" value="NZ_CP058559.1"/>
</dbReference>
<keyword evidence="3" id="KW-1185">Reference proteome</keyword>
<gene>
    <name evidence="2" type="ORF">HYG86_10630</name>
</gene>
<name>A0A7G9W922_ALKCA</name>